<evidence type="ECO:0000256" key="1">
    <source>
        <dbReference type="SAM" id="SignalP"/>
    </source>
</evidence>
<reference evidence="2 3" key="1">
    <citation type="submission" date="2011-12" db="EMBL/GenBank/DDBJ databases">
        <title>The Genome Sequence of Prevotella micans F0438.</title>
        <authorList>
            <consortium name="The Broad Institute Genome Sequencing Platform"/>
            <person name="Earl A."/>
            <person name="Ward D."/>
            <person name="Feldgarden M."/>
            <person name="Gevers D."/>
            <person name="Izard J."/>
            <person name="Baranova O.V."/>
            <person name="Blanton J.M."/>
            <person name="Wade W.G."/>
            <person name="Dewhirst F.E."/>
            <person name="Young S.K."/>
            <person name="Zeng Q."/>
            <person name="Gargeya S."/>
            <person name="Fitzgerald M."/>
            <person name="Haas B."/>
            <person name="Abouelleil A."/>
            <person name="Alvarado L."/>
            <person name="Arachchi H.M."/>
            <person name="Berlin A."/>
            <person name="Chapman S.B."/>
            <person name="Gearin G."/>
            <person name="Goldberg J."/>
            <person name="Griggs A."/>
            <person name="Gujja S."/>
            <person name="Hansen M."/>
            <person name="Heiman D."/>
            <person name="Howarth C."/>
            <person name="Larimer J."/>
            <person name="Lui A."/>
            <person name="MacDonald P.J.P."/>
            <person name="McCowen C."/>
            <person name="Montmayeur A."/>
            <person name="Murphy C."/>
            <person name="Neiman D."/>
            <person name="Pearson M."/>
            <person name="Priest M."/>
            <person name="Roberts A."/>
            <person name="Saif S."/>
            <person name="Shea T."/>
            <person name="Sisk P."/>
            <person name="Stolte C."/>
            <person name="Sykes S."/>
            <person name="Wortman J."/>
            <person name="Nusbaum C."/>
            <person name="Birren B."/>
        </authorList>
    </citation>
    <scope>NUCLEOTIDE SEQUENCE [LARGE SCALE GENOMIC DNA]</scope>
    <source>
        <strain evidence="2 3">F0438</strain>
    </source>
</reference>
<dbReference type="InterPro" id="IPR032675">
    <property type="entry name" value="LRR_dom_sf"/>
</dbReference>
<evidence type="ECO:0008006" key="4">
    <source>
        <dbReference type="Google" id="ProtNLM"/>
    </source>
</evidence>
<evidence type="ECO:0000313" key="2">
    <source>
        <dbReference type="EMBL" id="EHO66992.1"/>
    </source>
</evidence>
<evidence type="ECO:0000313" key="3">
    <source>
        <dbReference type="Proteomes" id="UP000016023"/>
    </source>
</evidence>
<dbReference type="InterPro" id="IPR026906">
    <property type="entry name" value="LRR_5"/>
</dbReference>
<dbReference type="Proteomes" id="UP000016023">
    <property type="component" value="Unassembled WGS sequence"/>
</dbReference>
<sequence length="464" mass="51042">MKRFLFYLFAILYSVEFMAQSFTVNNSDGMPLKYTVTSTNPNEVKLTGRGTIPTGYTLGTELNVPATVFYGGSTYNVVEIAKNCFFSESILTKVNLPEGIRTIGSYAVFQSSIYSISIPSTLTKLEENALLFMAYSFSDSHTGARFLDMDFSKTSITEFPISSVQIGSHSKSILRSVSYPATTQIISEDQFSKDYDTPPIIYLYNSIPATLTVNISQPFSGHKNPFRSATHIYVPIDATKIYEDNTDWAKYKGRYYEQVPVGPSGYTSYYLENENFLVPAGCTAYIITGITPSGSIMTPDQAVVKAFGAGKIIPKQTGFILQGAANSTVVYQANVTGTEENVTNNLLIGTATEQEFNASGYKYYIFSNNGDEGIGFYKQGTRNGASIKLAAHRAGLRLPEAIAPAKGFTIDFDAARKEAETTGIRDVRPTVQPRENVVYDLQGRRVTNPGRGIYIVNGKKVVRE</sequence>
<dbReference type="EMBL" id="AGWK01000051">
    <property type="protein sequence ID" value="EHO66992.1"/>
    <property type="molecule type" value="Genomic_DNA"/>
</dbReference>
<name>H1Q4L2_9BACT</name>
<feature type="signal peptide" evidence="1">
    <location>
        <begin position="1"/>
        <end position="19"/>
    </location>
</feature>
<dbReference type="Gene3D" id="3.80.10.10">
    <property type="entry name" value="Ribonuclease Inhibitor"/>
    <property type="match status" value="1"/>
</dbReference>
<dbReference type="HOGENOM" id="CLU_551916_0_0_10"/>
<dbReference type="AlphaFoldDB" id="H1Q4L2"/>
<feature type="chain" id="PRO_5003553791" description="Leucine rich repeat protein" evidence="1">
    <location>
        <begin position="20"/>
        <end position="464"/>
    </location>
</feature>
<organism evidence="2 3">
    <name type="scientific">Prevotella micans F0438</name>
    <dbReference type="NCBI Taxonomy" id="883158"/>
    <lineage>
        <taxon>Bacteria</taxon>
        <taxon>Pseudomonadati</taxon>
        <taxon>Bacteroidota</taxon>
        <taxon>Bacteroidia</taxon>
        <taxon>Bacteroidales</taxon>
        <taxon>Prevotellaceae</taxon>
        <taxon>Prevotella</taxon>
    </lineage>
</organism>
<dbReference type="Pfam" id="PF13306">
    <property type="entry name" value="LRR_5"/>
    <property type="match status" value="1"/>
</dbReference>
<accession>H1Q4L2</accession>
<proteinExistence type="predicted"/>
<keyword evidence="3" id="KW-1185">Reference proteome</keyword>
<dbReference type="RefSeq" id="WP_006953418.1">
    <property type="nucleotide sequence ID" value="NZ_JH594523.1"/>
</dbReference>
<gene>
    <name evidence="2" type="ORF">HMPREF9140_01850</name>
</gene>
<dbReference type="STRING" id="883158.HMPREF9140_01850"/>
<keyword evidence="1" id="KW-0732">Signal</keyword>
<comment type="caution">
    <text evidence="2">The sequence shown here is derived from an EMBL/GenBank/DDBJ whole genome shotgun (WGS) entry which is preliminary data.</text>
</comment>
<protein>
    <recommendedName>
        <fullName evidence="4">Leucine rich repeat protein</fullName>
    </recommendedName>
</protein>
<dbReference type="PATRIC" id="fig|883158.3.peg.1852"/>